<feature type="transmembrane region" description="Helical" evidence="8">
    <location>
        <begin position="106"/>
        <end position="123"/>
    </location>
</feature>
<name>A0A4Q7YC91_9ACTN</name>
<evidence type="ECO:0000256" key="3">
    <source>
        <dbReference type="ARBA" id="ARBA00022679"/>
    </source>
</evidence>
<feature type="transmembrane region" description="Helical" evidence="8">
    <location>
        <begin position="153"/>
        <end position="170"/>
    </location>
</feature>
<evidence type="ECO:0000256" key="8">
    <source>
        <dbReference type="SAM" id="Phobius"/>
    </source>
</evidence>
<dbReference type="OrthoDB" id="9783652at2"/>
<feature type="transmembrane region" description="Helical" evidence="8">
    <location>
        <begin position="176"/>
        <end position="195"/>
    </location>
</feature>
<keyword evidence="3 9" id="KW-0808">Transferase</keyword>
<dbReference type="GO" id="GO:0044038">
    <property type="term" value="P:cell wall macromolecule biosynthetic process"/>
    <property type="evidence" value="ECO:0007669"/>
    <property type="project" value="TreeGrafter"/>
</dbReference>
<reference evidence="9 10" key="1">
    <citation type="submission" date="2019-02" db="EMBL/GenBank/DDBJ databases">
        <title>Sequencing the genomes of 1000 actinobacteria strains.</title>
        <authorList>
            <person name="Klenk H.-P."/>
        </authorList>
    </citation>
    <scope>NUCLEOTIDE SEQUENCE [LARGE SCALE GENOMIC DNA]</scope>
    <source>
        <strain evidence="9 10">DSM 44509</strain>
    </source>
</reference>
<organism evidence="9 10">
    <name type="scientific">Blastococcus saxobsidens</name>
    <dbReference type="NCBI Taxonomy" id="138336"/>
    <lineage>
        <taxon>Bacteria</taxon>
        <taxon>Bacillati</taxon>
        <taxon>Actinomycetota</taxon>
        <taxon>Actinomycetes</taxon>
        <taxon>Geodermatophilales</taxon>
        <taxon>Geodermatophilaceae</taxon>
        <taxon>Blastococcus</taxon>
    </lineage>
</organism>
<accession>A0A4Q7YC91</accession>
<dbReference type="Pfam" id="PF00953">
    <property type="entry name" value="Glycos_transf_4"/>
    <property type="match status" value="1"/>
</dbReference>
<keyword evidence="5 8" id="KW-1133">Transmembrane helix</keyword>
<sequence length="351" mass="35454">MIGVVAGGAVLLSGVLATAFLAFTPRLLRRLDLYDVPSARSSHDRPVLRGAGVAVATAIVVVLLGASAAVPETDAAVLRAVAAAVAVFATLGFVEDQRGLGVGVRLRLQAALAVLAAGALAAATSSWWWWLPAALLVAGYVNVANFMDGINCISALHGTVAGVSLALMGVLEGQRWLIVAGLVGGAAFAAFLPWNGLGRVTYFLGDVGSYTLGAFVAAVAAGAVVTAAHPWPVLSILSVYVLDVGLTLLRRLRAGEDITQAHRDHVYQRLTRTGLLGHLPTGILVGCCTVGVTAAGWIGASAGRVGVAVLCVAAQAAMLGAYAVLPGVLAHRRPAQGGGVGPMAAAPARTG</sequence>
<protein>
    <submittedName>
        <fullName evidence="9">UDP-N-acetylmuramyl pentapeptide phosphotransferase/UDP-N-acetylglucosamine-1-phosphate transferase</fullName>
    </submittedName>
</protein>
<dbReference type="PANTHER" id="PTHR22926:SF3">
    <property type="entry name" value="UNDECAPRENYL-PHOSPHATE ALPHA-N-ACETYLGLUCOSAMINYL 1-PHOSPHATE TRANSFERASE"/>
    <property type="match status" value="1"/>
</dbReference>
<dbReference type="GO" id="GO:0016780">
    <property type="term" value="F:phosphotransferase activity, for other substituted phosphate groups"/>
    <property type="evidence" value="ECO:0007669"/>
    <property type="project" value="InterPro"/>
</dbReference>
<feature type="transmembrane region" description="Helical" evidence="8">
    <location>
        <begin position="129"/>
        <end position="146"/>
    </location>
</feature>
<feature type="transmembrane region" description="Helical" evidence="8">
    <location>
        <begin position="273"/>
        <end position="299"/>
    </location>
</feature>
<gene>
    <name evidence="9" type="ORF">BKA19_3878</name>
</gene>
<feature type="binding site" evidence="7">
    <location>
        <position position="145"/>
    </location>
    <ligand>
        <name>Mg(2+)</name>
        <dbReference type="ChEBI" id="CHEBI:18420"/>
    </ligand>
</feature>
<feature type="transmembrane region" description="Helical" evidence="8">
    <location>
        <begin position="207"/>
        <end position="227"/>
    </location>
</feature>
<evidence type="ECO:0000256" key="4">
    <source>
        <dbReference type="ARBA" id="ARBA00022692"/>
    </source>
</evidence>
<dbReference type="GO" id="GO:0071555">
    <property type="term" value="P:cell wall organization"/>
    <property type="evidence" value="ECO:0007669"/>
    <property type="project" value="TreeGrafter"/>
</dbReference>
<feature type="binding site" evidence="7">
    <location>
        <position position="206"/>
    </location>
    <ligand>
        <name>Mg(2+)</name>
        <dbReference type="ChEBI" id="CHEBI:18420"/>
    </ligand>
</feature>
<evidence type="ECO:0000313" key="10">
    <source>
        <dbReference type="Proteomes" id="UP000292507"/>
    </source>
</evidence>
<comment type="cofactor">
    <cofactor evidence="7">
        <name>Mg(2+)</name>
        <dbReference type="ChEBI" id="CHEBI:18420"/>
    </cofactor>
</comment>
<dbReference type="Proteomes" id="UP000292507">
    <property type="component" value="Unassembled WGS sequence"/>
</dbReference>
<keyword evidence="2" id="KW-1003">Cell membrane</keyword>
<proteinExistence type="predicted"/>
<evidence type="ECO:0000256" key="5">
    <source>
        <dbReference type="ARBA" id="ARBA00022989"/>
    </source>
</evidence>
<keyword evidence="10" id="KW-1185">Reference proteome</keyword>
<feature type="transmembrane region" description="Helical" evidence="8">
    <location>
        <begin position="6"/>
        <end position="28"/>
    </location>
</feature>
<dbReference type="AlphaFoldDB" id="A0A4Q7YC91"/>
<feature type="transmembrane region" description="Helical" evidence="8">
    <location>
        <begin position="233"/>
        <end position="252"/>
    </location>
</feature>
<evidence type="ECO:0000313" key="9">
    <source>
        <dbReference type="EMBL" id="RZU34123.1"/>
    </source>
</evidence>
<dbReference type="EMBL" id="SHKV01000001">
    <property type="protein sequence ID" value="RZU34123.1"/>
    <property type="molecule type" value="Genomic_DNA"/>
</dbReference>
<keyword evidence="7" id="KW-0460">Magnesium</keyword>
<feature type="transmembrane region" description="Helical" evidence="8">
    <location>
        <begin position="305"/>
        <end position="325"/>
    </location>
</feature>
<evidence type="ECO:0000256" key="7">
    <source>
        <dbReference type="PIRSR" id="PIRSR600715-1"/>
    </source>
</evidence>
<keyword evidence="7" id="KW-0479">Metal-binding</keyword>
<evidence type="ECO:0000256" key="1">
    <source>
        <dbReference type="ARBA" id="ARBA00004651"/>
    </source>
</evidence>
<evidence type="ECO:0000256" key="2">
    <source>
        <dbReference type="ARBA" id="ARBA00022475"/>
    </source>
</evidence>
<feature type="transmembrane region" description="Helical" evidence="8">
    <location>
        <begin position="48"/>
        <end position="70"/>
    </location>
</feature>
<dbReference type="GO" id="GO:0046872">
    <property type="term" value="F:metal ion binding"/>
    <property type="evidence" value="ECO:0007669"/>
    <property type="project" value="UniProtKB-KW"/>
</dbReference>
<comment type="caution">
    <text evidence="9">The sequence shown here is derived from an EMBL/GenBank/DDBJ whole genome shotgun (WGS) entry which is preliminary data.</text>
</comment>
<dbReference type="InterPro" id="IPR000715">
    <property type="entry name" value="Glycosyl_transferase_4"/>
</dbReference>
<keyword evidence="4 8" id="KW-0812">Transmembrane</keyword>
<keyword evidence="6 8" id="KW-0472">Membrane</keyword>
<comment type="subcellular location">
    <subcellularLocation>
        <location evidence="1">Cell membrane</location>
        <topology evidence="1">Multi-pass membrane protein</topology>
    </subcellularLocation>
</comment>
<dbReference type="GO" id="GO:0009103">
    <property type="term" value="P:lipopolysaccharide biosynthetic process"/>
    <property type="evidence" value="ECO:0007669"/>
    <property type="project" value="TreeGrafter"/>
</dbReference>
<dbReference type="GO" id="GO:0005886">
    <property type="term" value="C:plasma membrane"/>
    <property type="evidence" value="ECO:0007669"/>
    <property type="project" value="UniProtKB-SubCell"/>
</dbReference>
<evidence type="ECO:0000256" key="6">
    <source>
        <dbReference type="ARBA" id="ARBA00023136"/>
    </source>
</evidence>
<feature type="transmembrane region" description="Helical" evidence="8">
    <location>
        <begin position="76"/>
        <end position="94"/>
    </location>
</feature>
<dbReference type="PANTHER" id="PTHR22926">
    <property type="entry name" value="PHOSPHO-N-ACETYLMURAMOYL-PENTAPEPTIDE-TRANSFERASE"/>
    <property type="match status" value="1"/>
</dbReference>